<evidence type="ECO:0000313" key="1">
    <source>
        <dbReference type="EMBL" id="ETO19427.1"/>
    </source>
</evidence>
<comment type="caution">
    <text evidence="1">The sequence shown here is derived from an EMBL/GenBank/DDBJ whole genome shotgun (WGS) entry which is preliminary data.</text>
</comment>
<reference evidence="1 2" key="1">
    <citation type="journal article" date="2013" name="Curr. Biol.">
        <title>The Genome of the Foraminiferan Reticulomyxa filosa.</title>
        <authorList>
            <person name="Glockner G."/>
            <person name="Hulsmann N."/>
            <person name="Schleicher M."/>
            <person name="Noegel A.A."/>
            <person name="Eichinger L."/>
            <person name="Gallinger C."/>
            <person name="Pawlowski J."/>
            <person name="Sierra R."/>
            <person name="Euteneuer U."/>
            <person name="Pillet L."/>
            <person name="Moustafa A."/>
            <person name="Platzer M."/>
            <person name="Groth M."/>
            <person name="Szafranski K."/>
            <person name="Schliwa M."/>
        </authorList>
    </citation>
    <scope>NUCLEOTIDE SEQUENCE [LARGE SCALE GENOMIC DNA]</scope>
</reference>
<dbReference type="AlphaFoldDB" id="X6N2A3"/>
<keyword evidence="2" id="KW-1185">Reference proteome</keyword>
<proteinExistence type="predicted"/>
<organism evidence="1 2">
    <name type="scientific">Reticulomyxa filosa</name>
    <dbReference type="NCBI Taxonomy" id="46433"/>
    <lineage>
        <taxon>Eukaryota</taxon>
        <taxon>Sar</taxon>
        <taxon>Rhizaria</taxon>
        <taxon>Retaria</taxon>
        <taxon>Foraminifera</taxon>
        <taxon>Monothalamids</taxon>
        <taxon>Reticulomyxidae</taxon>
        <taxon>Reticulomyxa</taxon>
    </lineage>
</organism>
<dbReference type="EMBL" id="ASPP01013683">
    <property type="protein sequence ID" value="ETO19427.1"/>
    <property type="molecule type" value="Genomic_DNA"/>
</dbReference>
<evidence type="ECO:0000313" key="2">
    <source>
        <dbReference type="Proteomes" id="UP000023152"/>
    </source>
</evidence>
<gene>
    <name evidence="1" type="ORF">RFI_17803</name>
</gene>
<name>X6N2A3_RETFI</name>
<sequence>MNNQTKKLDEISFIFIARSCLRLFINTTVYFKKNKFWELNFLKNFCSEPSCSVVKKPELIEIISHKEKKRILQIDATIIKVADINKNLNRLNKMRQVTAVQVQKCFDYFVFFSLQKKVKSRFIYVLISRFGELQRTVLIIIANQFDHDNDNISYVENLKKKNNKTCKKREKEETHNK</sequence>
<protein>
    <submittedName>
        <fullName evidence="1">Uncharacterized protein</fullName>
    </submittedName>
</protein>
<dbReference type="Proteomes" id="UP000023152">
    <property type="component" value="Unassembled WGS sequence"/>
</dbReference>
<accession>X6N2A3</accession>